<reference evidence="3 4" key="1">
    <citation type="submission" date="2021-03" db="EMBL/GenBank/DDBJ databases">
        <title>Sequencing the genomes of 1000 actinobacteria strains.</title>
        <authorList>
            <person name="Klenk H.-P."/>
        </authorList>
    </citation>
    <scope>NUCLEOTIDE SEQUENCE [LARGE SCALE GENOMIC DNA]</scope>
    <source>
        <strain evidence="3 4">DSM 45516</strain>
    </source>
</reference>
<comment type="caution">
    <text evidence="3">The sequence shown here is derived from an EMBL/GenBank/DDBJ whole genome shotgun (WGS) entry which is preliminary data.</text>
</comment>
<keyword evidence="4" id="KW-1185">Reference proteome</keyword>
<feature type="domain" description="Endonuclease/exonuclease/phosphatase" evidence="2">
    <location>
        <begin position="99"/>
        <end position="303"/>
    </location>
</feature>
<dbReference type="Pfam" id="PF03372">
    <property type="entry name" value="Exo_endo_phos"/>
    <property type="match status" value="1"/>
</dbReference>
<gene>
    <name evidence="3" type="ORF">BJ987_006774</name>
</gene>
<name>A0ABS4QQP3_9NOCA</name>
<keyword evidence="1" id="KW-0472">Membrane</keyword>
<evidence type="ECO:0000313" key="4">
    <source>
        <dbReference type="Proteomes" id="UP001519325"/>
    </source>
</evidence>
<keyword evidence="1" id="KW-1133">Transmembrane helix</keyword>
<dbReference type="Proteomes" id="UP001519325">
    <property type="component" value="Unassembled WGS sequence"/>
</dbReference>
<feature type="transmembrane region" description="Helical" evidence="1">
    <location>
        <begin position="35"/>
        <end position="59"/>
    </location>
</feature>
<sequence>MRKWLDRALLGVGWAAVLAGIAGVVLHLGSWRWELFVLGASGASYLMVGALLGLVLVLIARGWRSAAFAGVVVAVALWTQLPIFVPNGHAASGPRITVLQSNILFGGADIGAVVRTVRDERVDLLTVDELTQEAVDRFAAAGISDELPHQFLIPGPGGGGTGIYSRYPLRDTQRFDGFQINNLGATMEHPERGDIAVFALHPIPPNLNFAAWSWEMPRIREILDARTGPAIVGADFNATRDHAAFRALVAGRYDSAADLVGAGPMLTWPDSERWGPVLGIDHILVADGTAEDLRSLSIPGSDHRALLAHLRMNA</sequence>
<accession>A0ABS4QQP3</accession>
<organism evidence="3 4">
    <name type="scientific">Nocardia goodfellowii</name>
    <dbReference type="NCBI Taxonomy" id="882446"/>
    <lineage>
        <taxon>Bacteria</taxon>
        <taxon>Bacillati</taxon>
        <taxon>Actinomycetota</taxon>
        <taxon>Actinomycetes</taxon>
        <taxon>Mycobacteriales</taxon>
        <taxon>Nocardiaceae</taxon>
        <taxon>Nocardia</taxon>
    </lineage>
</organism>
<dbReference type="SUPFAM" id="SSF56219">
    <property type="entry name" value="DNase I-like"/>
    <property type="match status" value="1"/>
</dbReference>
<evidence type="ECO:0000256" key="1">
    <source>
        <dbReference type="SAM" id="Phobius"/>
    </source>
</evidence>
<proteinExistence type="predicted"/>
<evidence type="ECO:0000259" key="2">
    <source>
        <dbReference type="Pfam" id="PF03372"/>
    </source>
</evidence>
<dbReference type="Gene3D" id="3.60.10.10">
    <property type="entry name" value="Endonuclease/exonuclease/phosphatase"/>
    <property type="match status" value="1"/>
</dbReference>
<dbReference type="GO" id="GO:0004519">
    <property type="term" value="F:endonuclease activity"/>
    <property type="evidence" value="ECO:0007669"/>
    <property type="project" value="UniProtKB-KW"/>
</dbReference>
<dbReference type="EMBL" id="JAGGMR010000001">
    <property type="protein sequence ID" value="MBP2193873.1"/>
    <property type="molecule type" value="Genomic_DNA"/>
</dbReference>
<dbReference type="RefSeq" id="WP_209897073.1">
    <property type="nucleotide sequence ID" value="NZ_JAGGMR010000001.1"/>
</dbReference>
<keyword evidence="3" id="KW-0378">Hydrolase</keyword>
<evidence type="ECO:0000313" key="3">
    <source>
        <dbReference type="EMBL" id="MBP2193873.1"/>
    </source>
</evidence>
<dbReference type="InterPro" id="IPR005135">
    <property type="entry name" value="Endo/exonuclease/phosphatase"/>
</dbReference>
<feature type="transmembrane region" description="Helical" evidence="1">
    <location>
        <begin position="7"/>
        <end position="29"/>
    </location>
</feature>
<keyword evidence="3" id="KW-0540">Nuclease</keyword>
<dbReference type="InterPro" id="IPR036691">
    <property type="entry name" value="Endo/exonu/phosph_ase_sf"/>
</dbReference>
<protein>
    <submittedName>
        <fullName evidence="3">Endonuclease/exonuclease/phosphatase (EEP) superfamily protein YafD</fullName>
    </submittedName>
</protein>
<keyword evidence="3" id="KW-0255">Endonuclease</keyword>
<keyword evidence="1" id="KW-0812">Transmembrane</keyword>
<feature type="transmembrane region" description="Helical" evidence="1">
    <location>
        <begin position="66"/>
        <end position="85"/>
    </location>
</feature>